<organism evidence="1 2">
    <name type="scientific">Paraburkholderia guartelaensis</name>
    <dbReference type="NCBI Taxonomy" id="2546446"/>
    <lineage>
        <taxon>Bacteria</taxon>
        <taxon>Pseudomonadati</taxon>
        <taxon>Pseudomonadota</taxon>
        <taxon>Betaproteobacteria</taxon>
        <taxon>Burkholderiales</taxon>
        <taxon>Burkholderiaceae</taxon>
        <taxon>Paraburkholderia</taxon>
    </lineage>
</organism>
<evidence type="ECO:0000313" key="2">
    <source>
        <dbReference type="Proteomes" id="UP000295606"/>
    </source>
</evidence>
<dbReference type="SUPFAM" id="SSF53335">
    <property type="entry name" value="S-adenosyl-L-methionine-dependent methyltransferases"/>
    <property type="match status" value="1"/>
</dbReference>
<dbReference type="InterPro" id="IPR029063">
    <property type="entry name" value="SAM-dependent_MTases_sf"/>
</dbReference>
<dbReference type="AlphaFoldDB" id="A0A4R5L3F3"/>
<evidence type="ECO:0000313" key="1">
    <source>
        <dbReference type="EMBL" id="TDG02667.1"/>
    </source>
</evidence>
<dbReference type="PANTHER" id="PTHR40036:SF1">
    <property type="entry name" value="MACROCIN O-METHYLTRANSFERASE"/>
    <property type="match status" value="1"/>
</dbReference>
<proteinExistence type="predicted"/>
<accession>A0A4R5L3F3</accession>
<dbReference type="OrthoDB" id="9799872at2"/>
<dbReference type="Proteomes" id="UP000295606">
    <property type="component" value="Unassembled WGS sequence"/>
</dbReference>
<gene>
    <name evidence="1" type="ORF">E1N52_38775</name>
</gene>
<dbReference type="Pfam" id="PF05711">
    <property type="entry name" value="TylF"/>
    <property type="match status" value="1"/>
</dbReference>
<dbReference type="PANTHER" id="PTHR40036">
    <property type="entry name" value="MACROCIN O-METHYLTRANSFERASE"/>
    <property type="match status" value="1"/>
</dbReference>
<dbReference type="Gene3D" id="3.40.50.150">
    <property type="entry name" value="Vaccinia Virus protein VP39"/>
    <property type="match status" value="1"/>
</dbReference>
<evidence type="ECO:0008006" key="3">
    <source>
        <dbReference type="Google" id="ProtNLM"/>
    </source>
</evidence>
<protein>
    <recommendedName>
        <fullName evidence="3">Methyltransferase</fullName>
    </recommendedName>
</protein>
<sequence>MLSPGQHRKIKRPWDRHFPVVLGSVNLLEARSASYGKSVSWMAYRFERAGASLTLMVSHWLHISAPSFTYNGPSLPWRKVMSLLNVARKFLKDDAPVTDSKPDWKVERKFSHPQRYTQNYAKYVALGGLVEPEEDAARFANGQDSHNGDMGRFYSLCLISDLVAKHKVPGDFVEFGVWQGNTAEVLAAFARRQQRTLYLLDTFEGFPDEDLDKDEKHLTGTFKDTSLEAVKGRVGEEGTVFVKGHFPETASQLPDDGQYAIVHIDCDLYVPMVAALEYFYPRMAPGGFILMHDYGSLCWDGAEKAVEEFFADKAEGIMPLPDLCSTVVVRKNKKARYR</sequence>
<comment type="caution">
    <text evidence="1">The sequence shown here is derived from an EMBL/GenBank/DDBJ whole genome shotgun (WGS) entry which is preliminary data.</text>
</comment>
<dbReference type="EMBL" id="SMOD01000056">
    <property type="protein sequence ID" value="TDG02667.1"/>
    <property type="molecule type" value="Genomic_DNA"/>
</dbReference>
<name>A0A4R5L3F3_9BURK</name>
<reference evidence="1 2" key="1">
    <citation type="submission" date="2019-03" db="EMBL/GenBank/DDBJ databases">
        <title>Paraburkholderia sp. isolated from native Mimosa gymnas in Guartela State Park, Brazil.</title>
        <authorList>
            <person name="Paulitsch F."/>
            <person name="Hungria M."/>
            <person name="Delamuta J.R.M."/>
            <person name="Ribeiro R.A."/>
            <person name="Dall'Agnol R."/>
            <person name="Silva J.S.B."/>
        </authorList>
    </citation>
    <scope>NUCLEOTIDE SEQUENCE [LARGE SCALE GENOMIC DNA]</scope>
    <source>
        <strain evidence="1 2">CNPSo 3008</strain>
    </source>
</reference>
<dbReference type="InterPro" id="IPR008884">
    <property type="entry name" value="TylF_MeTrfase"/>
</dbReference>